<evidence type="ECO:0000256" key="5">
    <source>
        <dbReference type="ARBA" id="ARBA00023054"/>
    </source>
</evidence>
<dbReference type="PANTHER" id="PTHR18879:SF20">
    <property type="entry name" value="CENTROSOMAL PROTEIN OF 290 KDA"/>
    <property type="match status" value="1"/>
</dbReference>
<dbReference type="GO" id="GO:0097711">
    <property type="term" value="P:ciliary basal body-plasma membrane docking"/>
    <property type="evidence" value="ECO:0007669"/>
    <property type="project" value="TreeGrafter"/>
</dbReference>
<feature type="coiled-coil region" evidence="8">
    <location>
        <begin position="608"/>
        <end position="950"/>
    </location>
</feature>
<dbReference type="EMBL" id="GEDC01022178">
    <property type="protein sequence ID" value="JAS15120.1"/>
    <property type="molecule type" value="Transcribed_RNA"/>
</dbReference>
<protein>
    <recommendedName>
        <fullName evidence="12">Centrosomal protein of 290kDa coiled-coil region domain-containing protein</fullName>
    </recommendedName>
</protein>
<evidence type="ECO:0000256" key="7">
    <source>
        <dbReference type="ARBA" id="ARBA00023273"/>
    </source>
</evidence>
<feature type="coiled-coil region" evidence="8">
    <location>
        <begin position="988"/>
        <end position="1020"/>
    </location>
</feature>
<dbReference type="PANTHER" id="PTHR18879">
    <property type="entry name" value="CENTROSOMAL PROTEIN OF 290 KDA"/>
    <property type="match status" value="1"/>
</dbReference>
<dbReference type="GO" id="GO:1905515">
    <property type="term" value="P:non-motile cilium assembly"/>
    <property type="evidence" value="ECO:0007669"/>
    <property type="project" value="TreeGrafter"/>
</dbReference>
<feature type="coiled-coil region" evidence="8">
    <location>
        <begin position="363"/>
        <end position="390"/>
    </location>
</feature>
<evidence type="ECO:0000313" key="10">
    <source>
        <dbReference type="EMBL" id="JAS19507.1"/>
    </source>
</evidence>
<feature type="non-terminal residue" evidence="11">
    <location>
        <position position="1"/>
    </location>
</feature>
<evidence type="ECO:0000256" key="8">
    <source>
        <dbReference type="SAM" id="Coils"/>
    </source>
</evidence>
<keyword evidence="3" id="KW-0963">Cytoplasm</keyword>
<keyword evidence="5 8" id="KW-0175">Coiled coil</keyword>
<proteinExistence type="predicted"/>
<accession>A0A1B6DAG3</accession>
<organism evidence="11">
    <name type="scientific">Clastoptera arizonana</name>
    <name type="common">Arizona spittle bug</name>
    <dbReference type="NCBI Taxonomy" id="38151"/>
    <lineage>
        <taxon>Eukaryota</taxon>
        <taxon>Metazoa</taxon>
        <taxon>Ecdysozoa</taxon>
        <taxon>Arthropoda</taxon>
        <taxon>Hexapoda</taxon>
        <taxon>Insecta</taxon>
        <taxon>Pterygota</taxon>
        <taxon>Neoptera</taxon>
        <taxon>Paraneoptera</taxon>
        <taxon>Hemiptera</taxon>
        <taxon>Auchenorrhyncha</taxon>
        <taxon>Cercopoidea</taxon>
        <taxon>Clastopteridae</taxon>
        <taxon>Clastoptera</taxon>
    </lineage>
</organism>
<keyword evidence="7" id="KW-0966">Cell projection</keyword>
<keyword evidence="4" id="KW-0970">Cilium biogenesis/degradation</keyword>
<evidence type="ECO:0000256" key="6">
    <source>
        <dbReference type="ARBA" id="ARBA00023212"/>
    </source>
</evidence>
<dbReference type="AlphaFoldDB" id="A0A1B6DAG3"/>
<evidence type="ECO:0008006" key="12">
    <source>
        <dbReference type="Google" id="ProtNLM"/>
    </source>
</evidence>
<dbReference type="EMBL" id="GEDC01014607">
    <property type="protein sequence ID" value="JAS22691.1"/>
    <property type="molecule type" value="Transcribed_RNA"/>
</dbReference>
<evidence type="ECO:0000256" key="3">
    <source>
        <dbReference type="ARBA" id="ARBA00022490"/>
    </source>
</evidence>
<feature type="coiled-coil region" evidence="8">
    <location>
        <begin position="153"/>
        <end position="194"/>
    </location>
</feature>
<sequence length="1195" mass="139370">HQLVPISSFEDTKQELNRMTIKYRELIDKQCNFDTKQNELIKKLQNDIQVLESKLCEIKESSSETETQPLAIETIDNMKQLTIITNKQDAMKNNLQHAEKMNSLIKDQLKTSEERCKQLEKDIAAMVQHNLSSQLIEAELRDQLVESFPYSEVIQIKNKLANTEKLVIELKADKLKLQENIESAEKQILAWEHIRHYHDFQHDALQRQVLELSAASEDKATISRLSRELMRVQESEMCLSNELSKIKEKQIQMDLCKENYEAHIQNLEGQFNLATQQYMAKTRNLIYIIQELHQRYLGSLPLSTAECLSKLLLHSQFENQHTQEMINRNFNTEKILNLIKSKLNLNGNQNLKKIEGLKLHMRLEVLESQLEQKQGQLERHEDLVASLQQEFVTQDQIWEKKQLLWEQLMLDLFKREVANEVSKSKDPQNDDTDMSNNVAELQVVQVKETVESIPLIVMEAIANVDDTKRTDSPQINIPEELPKKHVNLVTENINRELKNNDAPSKMSVIIDDSKEIADLKEQLNQAKTAMNDQLVKFTDSEKEITEMKKALSVLNEQLIDKEQKLSMKEKEYIELKNSLPEKLQEKVQSETTEILALKATVTSLQNIVNQKEETIGRYQALLKECREEHSNTVLSLQQELANLQESLDNKEQTLIKMKNEEAPEKGPAIKLILEKYLTRFHHLEDELAQLKDQNAQLNSELNGSREQTEKWAHTAEERLKSLQEMKQKLDKKSDCDETNIEMEEKLNEIDRLSQIISQLRTRLETKENLSGSRERLRSELERCKKRLELTETQLSDSKIEIQRLHQQLTIRTRNTPKPESISSAREETLQKRIRLLEEQINELQEKEEKERTFRKNRCNEEFEKWELRKRWQSSNDKLRSQLQEKSSQVEALRASTDRLKDTIIRLERERNSLESRLKSAKGTVVTQSLVDELEKDRVRLKEELKAVKKSSELVTNSSSLSHVVEAQERRIAALRLSLKGDSALADEIERLQECKIRLQKSNLRLEAENLELKLKLEKDRSPDFSPQSSVDLVPEQDVCGKELSFKNLKKKRREDLEKAVLVLKQVVEKLQAENKRLHNMKVDSIHNKGYVENLQIELQRCQENYLDSVERIANLEQDLKEAKSKLTYQQEDVSSDCELVSVKAQLAQKCQLLSKIKVMLEMAVVREKALKEQVLDLQKLVPPEMLKGTYHIHDR</sequence>
<evidence type="ECO:0000313" key="9">
    <source>
        <dbReference type="EMBL" id="JAS15120.1"/>
    </source>
</evidence>
<dbReference type="GO" id="GO:0034451">
    <property type="term" value="C:centriolar satellite"/>
    <property type="evidence" value="ECO:0007669"/>
    <property type="project" value="TreeGrafter"/>
</dbReference>
<evidence type="ECO:0000256" key="2">
    <source>
        <dbReference type="ARBA" id="ARBA00004300"/>
    </source>
</evidence>
<reference evidence="11" key="1">
    <citation type="submission" date="2015-12" db="EMBL/GenBank/DDBJ databases">
        <title>De novo transcriptome assembly of four potential Pierce s Disease insect vectors from Arizona vineyards.</title>
        <authorList>
            <person name="Tassone E.E."/>
        </authorList>
    </citation>
    <scope>NUCLEOTIDE SEQUENCE</scope>
</reference>
<dbReference type="EMBL" id="GEDC01017791">
    <property type="protein sequence ID" value="JAS19507.1"/>
    <property type="molecule type" value="Transcribed_RNA"/>
</dbReference>
<evidence type="ECO:0000256" key="4">
    <source>
        <dbReference type="ARBA" id="ARBA00022794"/>
    </source>
</evidence>
<evidence type="ECO:0000256" key="1">
    <source>
        <dbReference type="ARBA" id="ARBA00004120"/>
    </source>
</evidence>
<comment type="subcellular location">
    <subcellularLocation>
        <location evidence="1">Cytoplasm</location>
        <location evidence="1">Cytoskeleton</location>
        <location evidence="1">Cilium basal body</location>
    </subcellularLocation>
    <subcellularLocation>
        <location evidence="2">Cytoplasm</location>
        <location evidence="2">Cytoskeleton</location>
        <location evidence="2">Microtubule organizing center</location>
        <location evidence="2">Centrosome</location>
    </subcellularLocation>
</comment>
<dbReference type="GO" id="GO:0035869">
    <property type="term" value="C:ciliary transition zone"/>
    <property type="evidence" value="ECO:0007669"/>
    <property type="project" value="TreeGrafter"/>
</dbReference>
<feature type="coiled-coil region" evidence="8">
    <location>
        <begin position="509"/>
        <end position="578"/>
    </location>
</feature>
<name>A0A1B6DAG3_9HEMI</name>
<keyword evidence="6" id="KW-0206">Cytoskeleton</keyword>
<dbReference type="GO" id="GO:1905349">
    <property type="term" value="P:ciliary transition zone assembly"/>
    <property type="evidence" value="ECO:0007669"/>
    <property type="project" value="TreeGrafter"/>
</dbReference>
<evidence type="ECO:0000313" key="11">
    <source>
        <dbReference type="EMBL" id="JAS22691.1"/>
    </source>
</evidence>
<feature type="coiled-coil region" evidence="8">
    <location>
        <begin position="95"/>
        <end position="129"/>
    </location>
</feature>
<feature type="coiled-coil region" evidence="8">
    <location>
        <begin position="1053"/>
        <end position="1132"/>
    </location>
</feature>
<dbReference type="InterPro" id="IPR026201">
    <property type="entry name" value="Cep290"/>
</dbReference>
<gene>
    <name evidence="9" type="ORF">g.28978</name>
    <name evidence="11" type="ORF">g.28979</name>
    <name evidence="10" type="ORF">g.28982</name>
</gene>